<dbReference type="GO" id="GO:0008270">
    <property type="term" value="F:zinc ion binding"/>
    <property type="evidence" value="ECO:0007669"/>
    <property type="project" value="InterPro"/>
</dbReference>
<dbReference type="AlphaFoldDB" id="A0A9X0YQ22"/>
<dbReference type="Gene3D" id="3.60.15.10">
    <property type="entry name" value="Ribonuclease Z/Hydroxyacylglutathione hydrolase-like"/>
    <property type="match status" value="1"/>
</dbReference>
<protein>
    <submittedName>
        <fullName evidence="2">L-ascorbate metabolism protein UlaG (Beta-lactamase superfamily)</fullName>
    </submittedName>
</protein>
<comment type="caution">
    <text evidence="2">The sequence shown here is derived from an EMBL/GenBank/DDBJ whole genome shotgun (WGS) entry which is preliminary data.</text>
</comment>
<dbReference type="PANTHER" id="PTHR15032">
    <property type="entry name" value="N-ACYL-PHOSPHATIDYLETHANOLAMINE-HYDROLYZING PHOSPHOLIPASE D"/>
    <property type="match status" value="1"/>
</dbReference>
<dbReference type="InterPro" id="IPR024884">
    <property type="entry name" value="NAPE-PLD"/>
</dbReference>
<evidence type="ECO:0000259" key="1">
    <source>
        <dbReference type="SMART" id="SM00849"/>
    </source>
</evidence>
<evidence type="ECO:0000313" key="5">
    <source>
        <dbReference type="Proteomes" id="UP001231587"/>
    </source>
</evidence>
<dbReference type="EMBL" id="JAUSUU010000008">
    <property type="protein sequence ID" value="MDQ0336180.1"/>
    <property type="molecule type" value="Genomic_DNA"/>
</dbReference>
<evidence type="ECO:0000313" key="2">
    <source>
        <dbReference type="EMBL" id="MBP1840923.1"/>
    </source>
</evidence>
<dbReference type="Proteomes" id="UP001231587">
    <property type="component" value="Unassembled WGS sequence"/>
</dbReference>
<dbReference type="GO" id="GO:0005737">
    <property type="term" value="C:cytoplasm"/>
    <property type="evidence" value="ECO:0007669"/>
    <property type="project" value="TreeGrafter"/>
</dbReference>
<dbReference type="Proteomes" id="UP001138672">
    <property type="component" value="Unassembled WGS sequence"/>
</dbReference>
<feature type="domain" description="Metallo-beta-lactamase" evidence="1">
    <location>
        <begin position="107"/>
        <end position="314"/>
    </location>
</feature>
<sequence length="366" mass="41058">MGIIIGIVILVLVVITIVFVNISPEFGGKQTAEHQRKHALSSHYQNGKFVNNGQVDLNMGLKDMGKSLVGYFNPPKGVVPNHPLAIETIHPSELIDYNGPTRLFWFGHSAFLLQIASKNILIDPMFGDVPAPHPWLGTKRFSGHLPIAIADLPTIDAVIISHDHYDHLDYGSILKLKDKVKAFYTPLGVGTHLEAWGVSKDKINELDWWEDIMFQDITLVCTPAQHFSGRGFNDKAKTLWSSWVIKSETDNIFFSGDSGYGSHFKAIGEAYGPFDFAMIECGQYNTLWHDIHMYPEETAQAAIDIKTQRVMPIHWGAFKLAMHEWTDPVERLTEAAKTTPFELITPLIGSPVILDKASKSSTHWWK</sequence>
<organism evidence="2 4">
    <name type="scientific">Formosa algae</name>
    <dbReference type="NCBI Taxonomy" id="225843"/>
    <lineage>
        <taxon>Bacteria</taxon>
        <taxon>Pseudomonadati</taxon>
        <taxon>Bacteroidota</taxon>
        <taxon>Flavobacteriia</taxon>
        <taxon>Flavobacteriales</taxon>
        <taxon>Flavobacteriaceae</taxon>
        <taxon>Formosa</taxon>
    </lineage>
</organism>
<dbReference type="InterPro" id="IPR036866">
    <property type="entry name" value="RibonucZ/Hydroxyglut_hydro"/>
</dbReference>
<accession>A0A9X0YQ22</accession>
<dbReference type="InterPro" id="IPR001279">
    <property type="entry name" value="Metallo-B-lactamas"/>
</dbReference>
<proteinExistence type="predicted"/>
<dbReference type="Pfam" id="PF12706">
    <property type="entry name" value="Lactamase_B_2"/>
    <property type="match status" value="1"/>
</dbReference>
<dbReference type="EMBL" id="JAGGJQ010000008">
    <property type="protein sequence ID" value="MBP1840923.1"/>
    <property type="molecule type" value="Genomic_DNA"/>
</dbReference>
<dbReference type="PANTHER" id="PTHR15032:SF4">
    <property type="entry name" value="N-ACYL-PHOSPHATIDYLETHANOLAMINE-HYDROLYZING PHOSPHOLIPASE D"/>
    <property type="match status" value="1"/>
</dbReference>
<keyword evidence="5" id="KW-1185">Reference proteome</keyword>
<name>A0A9X0YQ22_9FLAO</name>
<dbReference type="SUPFAM" id="SSF56281">
    <property type="entry name" value="Metallo-hydrolase/oxidoreductase"/>
    <property type="match status" value="1"/>
</dbReference>
<dbReference type="PIRSF" id="PIRSF038896">
    <property type="entry name" value="NAPE-PLD"/>
    <property type="match status" value="1"/>
</dbReference>
<dbReference type="GO" id="GO:0070290">
    <property type="term" value="F:N-acylphosphatidylethanolamine-specific phospholipase D activity"/>
    <property type="evidence" value="ECO:0007669"/>
    <property type="project" value="InterPro"/>
</dbReference>
<evidence type="ECO:0000313" key="4">
    <source>
        <dbReference type="Proteomes" id="UP001138672"/>
    </source>
</evidence>
<reference evidence="2" key="1">
    <citation type="submission" date="2021-03" db="EMBL/GenBank/DDBJ databases">
        <title>Genomic Encyclopedia of Type Strains, Phase IV (KMG-IV): sequencing the most valuable type-strain genomes for metagenomic binning, comparative biology and taxonomic classification.</title>
        <authorList>
            <person name="Goeker M."/>
        </authorList>
    </citation>
    <scope>NUCLEOTIDE SEQUENCE</scope>
    <source>
        <strain evidence="2">DSM 15523</strain>
        <strain evidence="3 5">DSM 16476</strain>
    </source>
</reference>
<dbReference type="SMART" id="SM00849">
    <property type="entry name" value="Lactamase_B"/>
    <property type="match status" value="1"/>
</dbReference>
<gene>
    <name evidence="2" type="ORF">J2Z56_002854</name>
    <name evidence="3" type="ORF">J2Z57_002633</name>
</gene>
<dbReference type="RefSeq" id="WP_057782108.1">
    <property type="nucleotide sequence ID" value="NZ_JAGGJQ010000008.1"/>
</dbReference>
<evidence type="ECO:0000313" key="3">
    <source>
        <dbReference type="EMBL" id="MDQ0336180.1"/>
    </source>
</evidence>